<dbReference type="EMBL" id="QKYN01000088">
    <property type="protein sequence ID" value="RAG83383.1"/>
    <property type="molecule type" value="Genomic_DNA"/>
</dbReference>
<organism evidence="9 10">
    <name type="scientific">Streptacidiphilus pinicola</name>
    <dbReference type="NCBI Taxonomy" id="2219663"/>
    <lineage>
        <taxon>Bacteria</taxon>
        <taxon>Bacillati</taxon>
        <taxon>Actinomycetota</taxon>
        <taxon>Actinomycetes</taxon>
        <taxon>Kitasatosporales</taxon>
        <taxon>Streptomycetaceae</taxon>
        <taxon>Streptacidiphilus</taxon>
    </lineage>
</organism>
<comment type="caution">
    <text evidence="7">Lacks conserved residue(s) required for the propagation of feature annotation.</text>
</comment>
<evidence type="ECO:0000256" key="7">
    <source>
        <dbReference type="RuleBase" id="RU362042"/>
    </source>
</evidence>
<dbReference type="InterPro" id="IPR000223">
    <property type="entry name" value="Pept_S26A_signal_pept_1"/>
</dbReference>
<evidence type="ECO:0000256" key="2">
    <source>
        <dbReference type="ARBA" id="ARBA00004401"/>
    </source>
</evidence>
<dbReference type="AlphaFoldDB" id="A0A2X0IIF7"/>
<evidence type="ECO:0000259" key="8">
    <source>
        <dbReference type="Pfam" id="PF10502"/>
    </source>
</evidence>
<dbReference type="InterPro" id="IPR019758">
    <property type="entry name" value="Pept_S26A_signal_pept_1_CS"/>
</dbReference>
<comment type="caution">
    <text evidence="9">The sequence shown here is derived from an EMBL/GenBank/DDBJ whole genome shotgun (WGS) entry which is preliminary data.</text>
</comment>
<dbReference type="GO" id="GO:0004252">
    <property type="term" value="F:serine-type endopeptidase activity"/>
    <property type="evidence" value="ECO:0007669"/>
    <property type="project" value="InterPro"/>
</dbReference>
<dbReference type="GO" id="GO:0005886">
    <property type="term" value="C:plasma membrane"/>
    <property type="evidence" value="ECO:0007669"/>
    <property type="project" value="UniProtKB-SubCell"/>
</dbReference>
<dbReference type="EC" id="3.4.21.89" evidence="4 7"/>
<evidence type="ECO:0000256" key="3">
    <source>
        <dbReference type="ARBA" id="ARBA00009370"/>
    </source>
</evidence>
<evidence type="ECO:0000256" key="4">
    <source>
        <dbReference type="ARBA" id="ARBA00013208"/>
    </source>
</evidence>
<dbReference type="RefSeq" id="WP_111503579.1">
    <property type="nucleotide sequence ID" value="NZ_QKYN01000088.1"/>
</dbReference>
<gene>
    <name evidence="9" type="primary">lepB</name>
    <name evidence="9" type="ORF">DN069_22430</name>
</gene>
<comment type="catalytic activity">
    <reaction evidence="1 7">
        <text>Cleavage of hydrophobic, N-terminal signal or leader sequences from secreted and periplasmic proteins.</text>
        <dbReference type="EC" id="3.4.21.89"/>
    </reaction>
</comment>
<accession>A0A2X0IIF7</accession>
<dbReference type="PANTHER" id="PTHR43390">
    <property type="entry name" value="SIGNAL PEPTIDASE I"/>
    <property type="match status" value="1"/>
</dbReference>
<sequence length="268" mass="28475">MAESGRGGRSLLRETIVVVGAALVIAVLVKTFFFQAFSIPSGSMNNTLLKGDRVLVDKFSPWFGATPARGDVVVFKDPDHWLDGTPEAPQPHPGLGHDVQSVLSDVGLMPSADDSYLIKRVIAVGGDTVSCQAGRPLRVDGVVLHEPYLYPGATPCDNDAVGTVVVPKGDLWVMGDHRNDSADSRTQRRAGRDGGFVPVADVVGRADVVVWPVGRWATLPEPDTFHQAGLPRPGDGVAEPIALATLVLLPLSGAALLGRGRRRRRGRA</sequence>
<dbReference type="CDD" id="cd06530">
    <property type="entry name" value="S26_SPase_I"/>
    <property type="match status" value="1"/>
</dbReference>
<evidence type="ECO:0000256" key="1">
    <source>
        <dbReference type="ARBA" id="ARBA00000677"/>
    </source>
</evidence>
<keyword evidence="10" id="KW-1185">Reference proteome</keyword>
<keyword evidence="7" id="KW-0812">Transmembrane</keyword>
<reference evidence="9 10" key="1">
    <citation type="submission" date="2018-06" db="EMBL/GenBank/DDBJ databases">
        <title>Streptacidiphilus pinicola sp. nov., isolated from pine grove soil.</title>
        <authorList>
            <person name="Roh S.G."/>
            <person name="Park S."/>
            <person name="Kim M.-K."/>
            <person name="Yun B.-R."/>
            <person name="Park J."/>
            <person name="Kim M.J."/>
            <person name="Kim Y.S."/>
            <person name="Kim S.B."/>
        </authorList>
    </citation>
    <scope>NUCLEOTIDE SEQUENCE [LARGE SCALE GENOMIC DNA]</scope>
    <source>
        <strain evidence="9 10">MMS16-CNU450</strain>
    </source>
</reference>
<feature type="active site" evidence="6">
    <location>
        <position position="43"/>
    </location>
</feature>
<feature type="transmembrane region" description="Helical" evidence="7">
    <location>
        <begin position="16"/>
        <end position="37"/>
    </location>
</feature>
<dbReference type="PROSITE" id="PS00761">
    <property type="entry name" value="SPASE_I_3"/>
    <property type="match status" value="1"/>
</dbReference>
<evidence type="ECO:0000313" key="10">
    <source>
        <dbReference type="Proteomes" id="UP000248889"/>
    </source>
</evidence>
<dbReference type="SUPFAM" id="SSF51306">
    <property type="entry name" value="LexA/Signal peptidase"/>
    <property type="match status" value="1"/>
</dbReference>
<dbReference type="PANTHER" id="PTHR43390:SF1">
    <property type="entry name" value="CHLOROPLAST PROCESSING PEPTIDASE"/>
    <property type="match status" value="1"/>
</dbReference>
<keyword evidence="7" id="KW-0645">Protease</keyword>
<dbReference type="OrthoDB" id="9815782at2"/>
<comment type="subcellular location">
    <subcellularLocation>
        <location evidence="2">Cell membrane</location>
        <topology evidence="2">Single-pass type II membrane protein</topology>
    </subcellularLocation>
    <subcellularLocation>
        <location evidence="7">Membrane</location>
        <topology evidence="7">Single-pass type II membrane protein</topology>
    </subcellularLocation>
</comment>
<dbReference type="InterPro" id="IPR019533">
    <property type="entry name" value="Peptidase_S26"/>
</dbReference>
<feature type="active site" evidence="6">
    <location>
        <position position="119"/>
    </location>
</feature>
<evidence type="ECO:0000313" key="9">
    <source>
        <dbReference type="EMBL" id="RAG83383.1"/>
    </source>
</evidence>
<dbReference type="Pfam" id="PF10502">
    <property type="entry name" value="Peptidase_S26"/>
    <property type="match status" value="1"/>
</dbReference>
<evidence type="ECO:0000256" key="5">
    <source>
        <dbReference type="ARBA" id="ARBA00022801"/>
    </source>
</evidence>
<feature type="transmembrane region" description="Helical" evidence="7">
    <location>
        <begin position="241"/>
        <end position="258"/>
    </location>
</feature>
<proteinExistence type="inferred from homology"/>
<dbReference type="Proteomes" id="UP000248889">
    <property type="component" value="Unassembled WGS sequence"/>
</dbReference>
<comment type="similarity">
    <text evidence="3 7">Belongs to the peptidase S26 family.</text>
</comment>
<dbReference type="NCBIfam" id="TIGR02227">
    <property type="entry name" value="sigpep_I_bact"/>
    <property type="match status" value="1"/>
</dbReference>
<dbReference type="InterPro" id="IPR036286">
    <property type="entry name" value="LexA/Signal_pep-like_sf"/>
</dbReference>
<keyword evidence="7" id="KW-0472">Membrane</keyword>
<dbReference type="PRINTS" id="PR00727">
    <property type="entry name" value="LEADERPTASE"/>
</dbReference>
<protein>
    <recommendedName>
        <fullName evidence="4 7">Signal peptidase I</fullName>
        <ecNumber evidence="4 7">3.4.21.89</ecNumber>
    </recommendedName>
</protein>
<dbReference type="Gene3D" id="2.10.109.10">
    <property type="entry name" value="Umud Fragment, subunit A"/>
    <property type="match status" value="1"/>
</dbReference>
<dbReference type="GO" id="GO:0009003">
    <property type="term" value="F:signal peptidase activity"/>
    <property type="evidence" value="ECO:0007669"/>
    <property type="project" value="UniProtKB-EC"/>
</dbReference>
<name>A0A2X0IIF7_9ACTN</name>
<keyword evidence="5 7" id="KW-0378">Hydrolase</keyword>
<dbReference type="GO" id="GO:0006465">
    <property type="term" value="P:signal peptide processing"/>
    <property type="evidence" value="ECO:0007669"/>
    <property type="project" value="InterPro"/>
</dbReference>
<evidence type="ECO:0000256" key="6">
    <source>
        <dbReference type="PIRSR" id="PIRSR600223-1"/>
    </source>
</evidence>
<keyword evidence="7" id="KW-1133">Transmembrane helix</keyword>
<feature type="domain" description="Peptidase S26" evidence="8">
    <location>
        <begin position="13"/>
        <end position="211"/>
    </location>
</feature>